<name>A0A0C2XNV4_AMAMK</name>
<organism evidence="2 3">
    <name type="scientific">Amanita muscaria (strain Koide BX008)</name>
    <dbReference type="NCBI Taxonomy" id="946122"/>
    <lineage>
        <taxon>Eukaryota</taxon>
        <taxon>Fungi</taxon>
        <taxon>Dikarya</taxon>
        <taxon>Basidiomycota</taxon>
        <taxon>Agaricomycotina</taxon>
        <taxon>Agaricomycetes</taxon>
        <taxon>Agaricomycetidae</taxon>
        <taxon>Agaricales</taxon>
        <taxon>Pluteineae</taxon>
        <taxon>Amanitaceae</taxon>
        <taxon>Amanita</taxon>
    </lineage>
</organism>
<reference evidence="2 3" key="1">
    <citation type="submission" date="2014-04" db="EMBL/GenBank/DDBJ databases">
        <title>Evolutionary Origins and Diversification of the Mycorrhizal Mutualists.</title>
        <authorList>
            <consortium name="DOE Joint Genome Institute"/>
            <consortium name="Mycorrhizal Genomics Consortium"/>
            <person name="Kohler A."/>
            <person name="Kuo A."/>
            <person name="Nagy L.G."/>
            <person name="Floudas D."/>
            <person name="Copeland A."/>
            <person name="Barry K.W."/>
            <person name="Cichocki N."/>
            <person name="Veneault-Fourrey C."/>
            <person name="LaButti K."/>
            <person name="Lindquist E.A."/>
            <person name="Lipzen A."/>
            <person name="Lundell T."/>
            <person name="Morin E."/>
            <person name="Murat C."/>
            <person name="Riley R."/>
            <person name="Ohm R."/>
            <person name="Sun H."/>
            <person name="Tunlid A."/>
            <person name="Henrissat B."/>
            <person name="Grigoriev I.V."/>
            <person name="Hibbett D.S."/>
            <person name="Martin F."/>
        </authorList>
    </citation>
    <scope>NUCLEOTIDE SEQUENCE [LARGE SCALE GENOMIC DNA]</scope>
    <source>
        <strain evidence="2 3">Koide BX008</strain>
    </source>
</reference>
<gene>
    <name evidence="2" type="ORF">M378DRAFT_154829</name>
</gene>
<dbReference type="AlphaFoldDB" id="A0A0C2XNV4"/>
<protein>
    <submittedName>
        <fullName evidence="2">Uncharacterized protein</fullName>
    </submittedName>
</protein>
<dbReference type="EMBL" id="KN818222">
    <property type="protein sequence ID" value="KIL71286.1"/>
    <property type="molecule type" value="Genomic_DNA"/>
</dbReference>
<dbReference type="OrthoDB" id="2570580at2759"/>
<dbReference type="HOGENOM" id="CLU_069053_0_0_1"/>
<evidence type="ECO:0000313" key="3">
    <source>
        <dbReference type="Proteomes" id="UP000054549"/>
    </source>
</evidence>
<dbReference type="Proteomes" id="UP000054549">
    <property type="component" value="Unassembled WGS sequence"/>
</dbReference>
<sequence length="326" mass="35592">MPYRVFVGAPTSSFLLENNSENATYEWRTVSSSDASTTTVSNNNTTSLNSSTSAGTSNNSFLIPHETYEAASSRISEFYQNTIFHDDDDDEQDHDAAGNNQTTVLTWPPTAPAAEISHNQVPSFLLTDNDDTSVHWDQIETLRSPPSSLSDSDYTRSRLNATTTTGLLSRSIAQFPSFHFNPNSLSSLSQLMAAATGPQKKTVINILVAVLDVDPRSGTDTVKIKNGADAGKEVAVLRMIVGDEDGRVAKLTAWRDVAELWGGAQEDGEENPRRHRRLTGEALKRGDIVLIENVNGSKDAKTLTPVLVASPYLNSRLTICYRTLPR</sequence>
<evidence type="ECO:0000313" key="2">
    <source>
        <dbReference type="EMBL" id="KIL71286.1"/>
    </source>
</evidence>
<evidence type="ECO:0000256" key="1">
    <source>
        <dbReference type="SAM" id="MobiDB-lite"/>
    </source>
</evidence>
<proteinExistence type="predicted"/>
<keyword evidence="3" id="KW-1185">Reference proteome</keyword>
<feature type="region of interest" description="Disordered" evidence="1">
    <location>
        <begin position="33"/>
        <end position="59"/>
    </location>
</feature>
<dbReference type="InParanoid" id="A0A0C2XNV4"/>
<accession>A0A0C2XNV4</accession>
<feature type="non-terminal residue" evidence="2">
    <location>
        <position position="326"/>
    </location>
</feature>
<dbReference type="STRING" id="946122.A0A0C2XNV4"/>